<dbReference type="SUPFAM" id="SSF74982">
    <property type="entry name" value="Small protein B (SmpB)"/>
    <property type="match status" value="1"/>
</dbReference>
<dbReference type="STRING" id="1802595.A2134_01265"/>
<dbReference type="EMBL" id="MHCR01000026">
    <property type="protein sequence ID" value="OGY24998.1"/>
    <property type="molecule type" value="Genomic_DNA"/>
</dbReference>
<comment type="similarity">
    <text evidence="3">Belongs to the SmpB family.</text>
</comment>
<accession>A0A1G1WBC2</accession>
<dbReference type="Proteomes" id="UP000178162">
    <property type="component" value="Unassembled WGS sequence"/>
</dbReference>
<sequence>MKKNLSIVNKKALFNYYILEKFEAGIALTGPEIKSARAGSASLVDGYARISNNTVFLTNVYIAPYKKSRDNPTDPRRERLLLLNKREIDYIRGKTEGSNLTIVPLRLYFKAGFAKIELGLAVGKKKADKREVLRKKAIQRETEKILREEKLKYQKENGV</sequence>
<dbReference type="GO" id="GO:0070929">
    <property type="term" value="P:trans-translation"/>
    <property type="evidence" value="ECO:0007669"/>
    <property type="project" value="UniProtKB-UniRule"/>
</dbReference>
<dbReference type="PANTHER" id="PTHR30308:SF2">
    <property type="entry name" value="SSRA-BINDING PROTEIN"/>
    <property type="match status" value="1"/>
</dbReference>
<reference evidence="4 5" key="1">
    <citation type="journal article" date="2016" name="Nat. Commun.">
        <title>Thousands of microbial genomes shed light on interconnected biogeochemical processes in an aquifer system.</title>
        <authorList>
            <person name="Anantharaman K."/>
            <person name="Brown C.T."/>
            <person name="Hug L.A."/>
            <person name="Sharon I."/>
            <person name="Castelle C.J."/>
            <person name="Probst A.J."/>
            <person name="Thomas B.C."/>
            <person name="Singh A."/>
            <person name="Wilkins M.J."/>
            <person name="Karaoz U."/>
            <person name="Brodie E.L."/>
            <person name="Williams K.H."/>
            <person name="Hubbard S.S."/>
            <person name="Banfield J.F."/>
        </authorList>
    </citation>
    <scope>NUCLEOTIDE SEQUENCE [LARGE SCALE GENOMIC DNA]</scope>
</reference>
<dbReference type="GO" id="GO:0003723">
    <property type="term" value="F:RNA binding"/>
    <property type="evidence" value="ECO:0007669"/>
    <property type="project" value="UniProtKB-UniRule"/>
</dbReference>
<evidence type="ECO:0000256" key="1">
    <source>
        <dbReference type="ARBA" id="ARBA00022490"/>
    </source>
</evidence>
<dbReference type="AlphaFoldDB" id="A0A1G1WBC2"/>
<dbReference type="GO" id="GO:0070930">
    <property type="term" value="P:trans-translation-dependent protein tagging"/>
    <property type="evidence" value="ECO:0007669"/>
    <property type="project" value="TreeGrafter"/>
</dbReference>
<evidence type="ECO:0000256" key="2">
    <source>
        <dbReference type="ARBA" id="ARBA00022884"/>
    </source>
</evidence>
<dbReference type="InterPro" id="IPR020081">
    <property type="entry name" value="SsrA-bd_prot_CS"/>
</dbReference>
<dbReference type="Gene3D" id="2.40.280.10">
    <property type="match status" value="1"/>
</dbReference>
<keyword evidence="1 3" id="KW-0963">Cytoplasm</keyword>
<dbReference type="GO" id="GO:0005829">
    <property type="term" value="C:cytosol"/>
    <property type="evidence" value="ECO:0007669"/>
    <property type="project" value="TreeGrafter"/>
</dbReference>
<dbReference type="PROSITE" id="PS01317">
    <property type="entry name" value="SSRP"/>
    <property type="match status" value="1"/>
</dbReference>
<evidence type="ECO:0000313" key="4">
    <source>
        <dbReference type="EMBL" id="OGY24998.1"/>
    </source>
</evidence>
<dbReference type="HAMAP" id="MF_00023">
    <property type="entry name" value="SmpB"/>
    <property type="match status" value="1"/>
</dbReference>
<comment type="caution">
    <text evidence="4">The sequence shown here is derived from an EMBL/GenBank/DDBJ whole genome shotgun (WGS) entry which is preliminary data.</text>
</comment>
<dbReference type="InterPro" id="IPR000037">
    <property type="entry name" value="SsrA-bd_prot"/>
</dbReference>
<dbReference type="CDD" id="cd09294">
    <property type="entry name" value="SmpB"/>
    <property type="match status" value="1"/>
</dbReference>
<dbReference type="NCBIfam" id="TIGR00086">
    <property type="entry name" value="smpB"/>
    <property type="match status" value="1"/>
</dbReference>
<gene>
    <name evidence="3" type="primary">smpB</name>
    <name evidence="4" type="ORF">A2134_01265</name>
</gene>
<dbReference type="InterPro" id="IPR023620">
    <property type="entry name" value="SmpB"/>
</dbReference>
<comment type="function">
    <text evidence="3">Required for rescue of stalled ribosomes mediated by trans-translation. Binds to transfer-messenger RNA (tmRNA), required for stable association of tmRNA with ribosomes. tmRNA and SmpB together mimic tRNA shape, replacing the anticodon stem-loop with SmpB. tmRNA is encoded by the ssrA gene; the 2 termini fold to resemble tRNA(Ala) and it encodes a 'tag peptide', a short internal open reading frame. During trans-translation Ala-aminoacylated tmRNA acts like a tRNA, entering the A-site of stalled ribosomes, displacing the stalled mRNA. The ribosome then switches to translate the ORF on the tmRNA; the nascent peptide is terminated with the 'tag peptide' encoded by the tmRNA and targeted for degradation. The ribosome is freed to recommence translation, which seems to be the essential function of trans-translation.</text>
</comment>
<organism evidence="4 5">
    <name type="scientific">Candidatus Woykebacteria bacterium RBG_16_39_9b</name>
    <dbReference type="NCBI Taxonomy" id="1802595"/>
    <lineage>
        <taxon>Bacteria</taxon>
        <taxon>Candidatus Woykeibacteriota</taxon>
    </lineage>
</organism>
<protein>
    <recommendedName>
        <fullName evidence="3">SsrA-binding protein</fullName>
    </recommendedName>
    <alternativeName>
        <fullName evidence="3">Small protein B</fullName>
    </alternativeName>
</protein>
<proteinExistence type="inferred from homology"/>
<evidence type="ECO:0000256" key="3">
    <source>
        <dbReference type="HAMAP-Rule" id="MF_00023"/>
    </source>
</evidence>
<evidence type="ECO:0000313" key="5">
    <source>
        <dbReference type="Proteomes" id="UP000178162"/>
    </source>
</evidence>
<name>A0A1G1WBC2_9BACT</name>
<keyword evidence="2 3" id="KW-0694">RNA-binding</keyword>
<comment type="subcellular location">
    <subcellularLocation>
        <location evidence="3">Cytoplasm</location>
    </subcellularLocation>
    <text evidence="3">The tmRNA-SmpB complex associates with stalled 70S ribosomes.</text>
</comment>
<dbReference type="Pfam" id="PF01668">
    <property type="entry name" value="SmpB"/>
    <property type="match status" value="1"/>
</dbReference>
<dbReference type="NCBIfam" id="NF003843">
    <property type="entry name" value="PRK05422.1"/>
    <property type="match status" value="1"/>
</dbReference>
<dbReference type="PANTHER" id="PTHR30308">
    <property type="entry name" value="TMRNA-BINDING COMPONENT OF TRANS-TRANSLATION TAGGING COMPLEX"/>
    <property type="match status" value="1"/>
</dbReference>